<proteinExistence type="predicted"/>
<dbReference type="Gramene" id="KCW56397">
    <property type="protein sequence ID" value="KCW56397"/>
    <property type="gene ID" value="EUGRSUZ_I02125"/>
</dbReference>
<protein>
    <submittedName>
        <fullName evidence="2">Uncharacterized protein</fullName>
    </submittedName>
</protein>
<gene>
    <name evidence="2" type="ORF">EUGRSUZ_I02125</name>
</gene>
<keyword evidence="1" id="KW-0472">Membrane</keyword>
<organism evidence="2">
    <name type="scientific">Eucalyptus grandis</name>
    <name type="common">Flooded gum</name>
    <dbReference type="NCBI Taxonomy" id="71139"/>
    <lineage>
        <taxon>Eukaryota</taxon>
        <taxon>Viridiplantae</taxon>
        <taxon>Streptophyta</taxon>
        <taxon>Embryophyta</taxon>
        <taxon>Tracheophyta</taxon>
        <taxon>Spermatophyta</taxon>
        <taxon>Magnoliopsida</taxon>
        <taxon>eudicotyledons</taxon>
        <taxon>Gunneridae</taxon>
        <taxon>Pentapetalae</taxon>
        <taxon>rosids</taxon>
        <taxon>malvids</taxon>
        <taxon>Myrtales</taxon>
        <taxon>Myrtaceae</taxon>
        <taxon>Myrtoideae</taxon>
        <taxon>Eucalypteae</taxon>
        <taxon>Eucalyptus</taxon>
    </lineage>
</organism>
<sequence length="129" mass="14531">MTACKGPEISITVETSISEGIWVIRRFGPGFIFFFFPFFFLPSRSLSHQQLQKIECHGRILGSAAAVMDPEMLICHVRVQPLKCFRNFEAMLKKVCLIQPAVPVHLVLQTAFSISCASLQNILSPQMFN</sequence>
<reference evidence="2" key="1">
    <citation type="submission" date="2013-07" db="EMBL/GenBank/DDBJ databases">
        <title>The genome of Eucalyptus grandis.</title>
        <authorList>
            <person name="Schmutz J."/>
            <person name="Hayes R."/>
            <person name="Myburg A."/>
            <person name="Tuskan G."/>
            <person name="Grattapaglia D."/>
            <person name="Rokhsar D.S."/>
        </authorList>
    </citation>
    <scope>NUCLEOTIDE SEQUENCE</scope>
    <source>
        <tissue evidence="2">Leaf extractions</tissue>
    </source>
</reference>
<dbReference type="InParanoid" id="A0A059AR18"/>
<dbReference type="AlphaFoldDB" id="A0A059AR18"/>
<accession>A0A059AR18</accession>
<dbReference type="EMBL" id="KK198761">
    <property type="protein sequence ID" value="KCW56397.1"/>
    <property type="molecule type" value="Genomic_DNA"/>
</dbReference>
<keyword evidence="1" id="KW-1133">Transmembrane helix</keyword>
<feature type="transmembrane region" description="Helical" evidence="1">
    <location>
        <begin position="20"/>
        <end position="41"/>
    </location>
</feature>
<keyword evidence="1" id="KW-0812">Transmembrane</keyword>
<evidence type="ECO:0000313" key="2">
    <source>
        <dbReference type="EMBL" id="KCW56397.1"/>
    </source>
</evidence>
<name>A0A059AR18_EUCGR</name>
<evidence type="ECO:0000256" key="1">
    <source>
        <dbReference type="SAM" id="Phobius"/>
    </source>
</evidence>